<dbReference type="InterPro" id="IPR003481">
    <property type="entry name" value="FliD_N"/>
</dbReference>
<evidence type="ECO:0000313" key="8">
    <source>
        <dbReference type="EMBL" id="RQW75426.1"/>
    </source>
</evidence>
<dbReference type="InterPro" id="IPR010809">
    <property type="entry name" value="FliD_C"/>
</dbReference>
<dbReference type="RefSeq" id="WP_124763728.1">
    <property type="nucleotide sequence ID" value="NZ_JAFBDY010000003.1"/>
</dbReference>
<dbReference type="InterPro" id="IPR040026">
    <property type="entry name" value="FliD"/>
</dbReference>
<evidence type="ECO:0000259" key="7">
    <source>
        <dbReference type="Pfam" id="PF07195"/>
    </source>
</evidence>
<keyword evidence="3 5" id="KW-0175">Coiled coil</keyword>
<feature type="domain" description="Flagellar hook-associated protein 2 C-terminal" evidence="7">
    <location>
        <begin position="588"/>
        <end position="827"/>
    </location>
</feature>
<evidence type="ECO:0000256" key="2">
    <source>
        <dbReference type="ARBA" id="ARBA00011255"/>
    </source>
</evidence>
<proteinExistence type="inferred from homology"/>
<name>A0A3N9UU48_9BACI</name>
<dbReference type="Proteomes" id="UP000274033">
    <property type="component" value="Unassembled WGS sequence"/>
</dbReference>
<dbReference type="PANTHER" id="PTHR30288">
    <property type="entry name" value="FLAGELLAR CAP/ASSEMBLY PROTEIN FLID"/>
    <property type="match status" value="1"/>
</dbReference>
<dbReference type="PANTHER" id="PTHR30288:SF0">
    <property type="entry name" value="FLAGELLAR HOOK-ASSOCIATED PROTEIN 2"/>
    <property type="match status" value="1"/>
</dbReference>
<organism evidence="8 9">
    <name type="scientific">Lysinibacillus composti</name>
    <dbReference type="NCBI Taxonomy" id="720633"/>
    <lineage>
        <taxon>Bacteria</taxon>
        <taxon>Bacillati</taxon>
        <taxon>Bacillota</taxon>
        <taxon>Bacilli</taxon>
        <taxon>Bacillales</taxon>
        <taxon>Bacillaceae</taxon>
        <taxon>Lysinibacillus</taxon>
    </lineage>
</organism>
<comment type="similarity">
    <text evidence="1 5">Belongs to the FliD family.</text>
</comment>
<dbReference type="AlphaFoldDB" id="A0A3N9UU48"/>
<dbReference type="GO" id="GO:0009424">
    <property type="term" value="C:bacterial-type flagellum hook"/>
    <property type="evidence" value="ECO:0007669"/>
    <property type="project" value="UniProtKB-UniRule"/>
</dbReference>
<dbReference type="GO" id="GO:0071973">
    <property type="term" value="P:bacterial-type flagellum-dependent cell motility"/>
    <property type="evidence" value="ECO:0007669"/>
    <property type="project" value="TreeGrafter"/>
</dbReference>
<keyword evidence="5" id="KW-0964">Secreted</keyword>
<dbReference type="Pfam" id="PF02465">
    <property type="entry name" value="FliD_N"/>
    <property type="match status" value="1"/>
</dbReference>
<feature type="domain" description="Flagellar hook-associated protein 2 N-terminal" evidence="6">
    <location>
        <begin position="11"/>
        <end position="107"/>
    </location>
</feature>
<evidence type="ECO:0000313" key="9">
    <source>
        <dbReference type="Proteomes" id="UP000274033"/>
    </source>
</evidence>
<sequence>MSTMRIGGLASGMDIDSLVEKLMIAERAPLDKLEQKKQTYEWQRDAYRDVNKKLQTFDTYIADNLILKSLNTKTATVSNTDYLTATATSAASGSLTIEGVSQLATAARAVGNQVNAVGSTKMKYLATGSIELKVIQSNGEMATTATKIEITDDMTVNQFVSKVNSSNAGVNLVFENGKFSMTAKFTGDNKDGNEIEVVSGEDVFEKLGFVFKEVGTVENPKKSIQTTDGKNAIFQVNGIATERSTNDFTISGYSITLKGKFNTIQTIAEKYESAVKELELAQFDLNGEDNENSKTTKLNKAILDYYGSAIPIEDTKSNYTSIHDKTYTDAFGNTISLSKQETFSKLGSTFWKELSDSEVNFIKETLVNLTDKSATKIREAITDSSLDNDTSKQKLNALTDEQLQAIAKLNEDPDIDDITSFIEQANYESATKEEKSATYSEKVKADELKSKYSALGDEFLNGLIVDENVNEISKILAIDFTQENAIANITDTTLKAKLENLNENQIKVLDNLTSENLTNFKALASQNVLRKVYINAEAEYKAAEIRLENAINTENTAKSDVIEAGIPLNPDGTIDNESDVIKNAIKISAVTMTSTTNVDEMITKIKDFVTTYNGLITDLTNLTNETKYRDYKPLTTLQRKEMEEKEIELWEEKAKSGLLRGDSIIKNGLSSMRSLIYQSNPAVSNSKFNTLYSIGITTSKDYLSGGTLEIDEKKLRAALEEDPDAVTTLLRNSDGKEKDTVTVNGVTKEADTRGFLQKLRGSMTSIKLRIEDRAGRSTMTEAQYTLGKNLKSVNDGIETWEDKLTAIEDRYWRQFTAMETAINKANSQSTSLMSYFSY</sequence>
<evidence type="ECO:0000259" key="6">
    <source>
        <dbReference type="Pfam" id="PF02465"/>
    </source>
</evidence>
<accession>A0A3N9UU48</accession>
<reference evidence="8 9" key="1">
    <citation type="journal article" date="2013" name="J. Microbiol.">
        <title>Lysinibacillus chungkukjangi sp. nov., isolated from Chungkukjang, Korean fermented soybean food.</title>
        <authorList>
            <person name="Kim S.J."/>
            <person name="Jang Y.H."/>
            <person name="Hamada M."/>
            <person name="Ahn J.H."/>
            <person name="Weon H.Y."/>
            <person name="Suzuki K."/>
            <person name="Whang K.S."/>
            <person name="Kwon S.W."/>
        </authorList>
    </citation>
    <scope>NUCLEOTIDE SEQUENCE [LARGE SCALE GENOMIC DNA]</scope>
    <source>
        <strain evidence="8 9">MCCC 1A12701</strain>
    </source>
</reference>
<comment type="caution">
    <text evidence="8">The sequence shown here is derived from an EMBL/GenBank/DDBJ whole genome shotgun (WGS) entry which is preliminary data.</text>
</comment>
<dbReference type="Pfam" id="PF07195">
    <property type="entry name" value="FliD_C"/>
    <property type="match status" value="1"/>
</dbReference>
<protein>
    <recommendedName>
        <fullName evidence="5">Flagellar hook-associated protein 2</fullName>
        <shortName evidence="5">HAP2</shortName>
    </recommendedName>
    <alternativeName>
        <fullName evidence="5">Flagellar cap protein</fullName>
    </alternativeName>
</protein>
<evidence type="ECO:0000256" key="1">
    <source>
        <dbReference type="ARBA" id="ARBA00009764"/>
    </source>
</evidence>
<keyword evidence="8" id="KW-0969">Cilium</keyword>
<comment type="function">
    <text evidence="5">Required for morphogenesis and for the elongation of the flagellar filament by facilitating polymerization of the flagellin monomers at the tip of growing filament. Forms a capping structure, which prevents flagellin subunits (transported through the central channel of the flagellum) from leaking out without polymerization at the distal end.</text>
</comment>
<evidence type="ECO:0000256" key="4">
    <source>
        <dbReference type="ARBA" id="ARBA00023143"/>
    </source>
</evidence>
<dbReference type="EMBL" id="RRCT01000004">
    <property type="protein sequence ID" value="RQW75426.1"/>
    <property type="molecule type" value="Genomic_DNA"/>
</dbReference>
<keyword evidence="9" id="KW-1185">Reference proteome</keyword>
<gene>
    <name evidence="8" type="ORF">EBB45_06680</name>
</gene>
<comment type="subcellular location">
    <subcellularLocation>
        <location evidence="5">Secreted</location>
    </subcellularLocation>
    <subcellularLocation>
        <location evidence="5">Bacterial flagellum</location>
    </subcellularLocation>
</comment>
<dbReference type="GO" id="GO:0005576">
    <property type="term" value="C:extracellular region"/>
    <property type="evidence" value="ECO:0007669"/>
    <property type="project" value="UniProtKB-SubCell"/>
</dbReference>
<keyword evidence="4 5" id="KW-0975">Bacterial flagellum</keyword>
<dbReference type="GO" id="GO:0007155">
    <property type="term" value="P:cell adhesion"/>
    <property type="evidence" value="ECO:0007669"/>
    <property type="project" value="InterPro"/>
</dbReference>
<dbReference type="GO" id="GO:0009421">
    <property type="term" value="C:bacterial-type flagellum filament cap"/>
    <property type="evidence" value="ECO:0007669"/>
    <property type="project" value="InterPro"/>
</dbReference>
<keyword evidence="8" id="KW-0282">Flagellum</keyword>
<feature type="coiled-coil region" evidence="5">
    <location>
        <begin position="495"/>
        <end position="553"/>
    </location>
</feature>
<evidence type="ECO:0000256" key="3">
    <source>
        <dbReference type="ARBA" id="ARBA00023054"/>
    </source>
</evidence>
<dbReference type="OrthoDB" id="9776025at2"/>
<keyword evidence="8" id="KW-0966">Cell projection</keyword>
<evidence type="ECO:0000256" key="5">
    <source>
        <dbReference type="RuleBase" id="RU362066"/>
    </source>
</evidence>
<comment type="subunit">
    <text evidence="2 5">Homopentamer.</text>
</comment>